<dbReference type="PRINTS" id="PR00337">
    <property type="entry name" value="LEUILEVALBP"/>
</dbReference>
<dbReference type="PANTHER" id="PTHR47151">
    <property type="entry name" value="LEU/ILE/VAL-BINDING ABC TRANSPORTER SUBUNIT"/>
    <property type="match status" value="1"/>
</dbReference>
<protein>
    <submittedName>
        <fullName evidence="8">Leu/Ile/Val-binding protein</fullName>
    </submittedName>
</protein>
<evidence type="ECO:0000259" key="7">
    <source>
        <dbReference type="Pfam" id="PF13458"/>
    </source>
</evidence>
<evidence type="ECO:0000256" key="1">
    <source>
        <dbReference type="ARBA" id="ARBA00003630"/>
    </source>
</evidence>
<dbReference type="InterPro" id="IPR028082">
    <property type="entry name" value="Peripla_BP_I"/>
</dbReference>
<dbReference type="Pfam" id="PF13458">
    <property type="entry name" value="Peripla_BP_6"/>
    <property type="match status" value="1"/>
</dbReference>
<dbReference type="PANTHER" id="PTHR47151:SF2">
    <property type="entry name" value="AMINO ACID BINDING PROTEIN"/>
    <property type="match status" value="1"/>
</dbReference>
<feature type="signal peptide" evidence="6">
    <location>
        <begin position="1"/>
        <end position="29"/>
    </location>
</feature>
<organism evidence="8 9">
    <name type="scientific">Brucella intermedia LMG 3301</name>
    <dbReference type="NCBI Taxonomy" id="641118"/>
    <lineage>
        <taxon>Bacteria</taxon>
        <taxon>Pseudomonadati</taxon>
        <taxon>Pseudomonadota</taxon>
        <taxon>Alphaproteobacteria</taxon>
        <taxon>Hyphomicrobiales</taxon>
        <taxon>Brucellaceae</taxon>
        <taxon>Brucella/Ochrobactrum group</taxon>
        <taxon>Brucella</taxon>
    </lineage>
</organism>
<accession>C4WIE3</accession>
<dbReference type="Gene3D" id="3.40.50.2300">
    <property type="match status" value="2"/>
</dbReference>
<evidence type="ECO:0000256" key="4">
    <source>
        <dbReference type="ARBA" id="ARBA00022729"/>
    </source>
</evidence>
<dbReference type="InterPro" id="IPR028081">
    <property type="entry name" value="Leu-bd"/>
</dbReference>
<keyword evidence="5" id="KW-0029">Amino-acid transport</keyword>
<dbReference type="Proteomes" id="UP000004386">
    <property type="component" value="Unassembled WGS sequence"/>
</dbReference>
<dbReference type="InterPro" id="IPR000709">
    <property type="entry name" value="Leu_Ile_Val-bd"/>
</dbReference>
<keyword evidence="4 6" id="KW-0732">Signal</keyword>
<dbReference type="CDD" id="cd06342">
    <property type="entry name" value="PBP1_ABC_LIVBP-like"/>
    <property type="match status" value="1"/>
</dbReference>
<dbReference type="HOGENOM" id="CLU_027128_6_0_5"/>
<comment type="caution">
    <text evidence="8">The sequence shown here is derived from an EMBL/GenBank/DDBJ whole genome shotgun (WGS) entry which is preliminary data.</text>
</comment>
<name>C4WIE3_9HYPH</name>
<feature type="domain" description="Leucine-binding protein" evidence="7">
    <location>
        <begin position="33"/>
        <end position="365"/>
    </location>
</feature>
<dbReference type="EMBL" id="ACQA01000001">
    <property type="protein sequence ID" value="EEQ96700.1"/>
    <property type="molecule type" value="Genomic_DNA"/>
</dbReference>
<reference evidence="8 9" key="1">
    <citation type="submission" date="2009-05" db="EMBL/GenBank/DDBJ databases">
        <authorList>
            <person name="Setubal J.C."/>
            <person name="Boyle S."/>
            <person name="Crasta O.R."/>
            <person name="Gillespie J.J."/>
            <person name="Kenyon R.W."/>
            <person name="Lu J."/>
            <person name="Mane S."/>
            <person name="Nagrani S."/>
            <person name="Shallom J.M."/>
            <person name="Shallom S."/>
            <person name="Shukla M."/>
            <person name="Snyder E.E."/>
            <person name="Sobral B.W."/>
            <person name="Wattam A.R."/>
            <person name="Will R."/>
            <person name="Williams K."/>
            <person name="Yoo H."/>
            <person name="Munk C."/>
            <person name="Tapia R."/>
            <person name="Green L."/>
            <person name="Rogers Y."/>
            <person name="Detter J.C."/>
            <person name="Bruce D."/>
            <person name="Brettin T.S."/>
            <person name="Tsolis R."/>
        </authorList>
    </citation>
    <scope>NUCLEOTIDE SEQUENCE [LARGE SCALE GENOMIC DNA]</scope>
    <source>
        <strain evidence="8 9">LMG 3301</strain>
    </source>
</reference>
<gene>
    <name evidence="8" type="ORF">OINT_1002157</name>
</gene>
<sequence>MMGVPTMKKSLLAGVALAAVMSFGGSAWADVILGIGAPLTGPNAVYGAQIQKGAEAAIKEVNDAGGINGEKITISLGDDVSDPKQGISVANKFAADGVKYVIGHFNSGVSIPASEVYAENGILEISPAATNPVYTERQLWNTFRTCGRDDQQGIVAGQYIFDHFKDAKIAVIHDKTPYGQGLADETKKKLNELGTKEALYEGVNVGEKDFSALIAKLKQAGVTVVYWGGLHPEAGLIIRQMADQGVKAQFISGDGIVSNELASIAGPAVEGTLNTFGPDPRNNPNNAELVKKFRDAGFEPEAYTLYSYAAVQSLAQAAKAAGSNDPQEIAKALKEKGPFKTVLGDLSYDEKGDPKLPGYVMYKWEKGADGKYTYVQQ</sequence>
<evidence type="ECO:0000256" key="6">
    <source>
        <dbReference type="SAM" id="SignalP"/>
    </source>
</evidence>
<dbReference type="GO" id="GO:0006865">
    <property type="term" value="P:amino acid transport"/>
    <property type="evidence" value="ECO:0007669"/>
    <property type="project" value="UniProtKB-KW"/>
</dbReference>
<proteinExistence type="inferred from homology"/>
<dbReference type="SUPFAM" id="SSF53822">
    <property type="entry name" value="Periplasmic binding protein-like I"/>
    <property type="match status" value="1"/>
</dbReference>
<comment type="similarity">
    <text evidence="2">Belongs to the leucine-binding protein family.</text>
</comment>
<dbReference type="AlphaFoldDB" id="C4WIE3"/>
<evidence type="ECO:0000256" key="3">
    <source>
        <dbReference type="ARBA" id="ARBA00022448"/>
    </source>
</evidence>
<evidence type="ECO:0000313" key="9">
    <source>
        <dbReference type="Proteomes" id="UP000004386"/>
    </source>
</evidence>
<evidence type="ECO:0000256" key="2">
    <source>
        <dbReference type="ARBA" id="ARBA00010062"/>
    </source>
</evidence>
<evidence type="ECO:0000313" key="8">
    <source>
        <dbReference type="EMBL" id="EEQ96700.1"/>
    </source>
</evidence>
<evidence type="ECO:0000256" key="5">
    <source>
        <dbReference type="ARBA" id="ARBA00022970"/>
    </source>
</evidence>
<feature type="chain" id="PRO_5002943092" evidence="6">
    <location>
        <begin position="30"/>
        <end position="377"/>
    </location>
</feature>
<comment type="function">
    <text evidence="1">Component of an amino-acid transport system.</text>
</comment>
<keyword evidence="3" id="KW-0813">Transport</keyword>